<name>A0A1H1IEP6_NATTX</name>
<dbReference type="EMBL" id="FNLC01000004">
    <property type="protein sequence ID" value="SDR36187.1"/>
    <property type="molecule type" value="Genomic_DNA"/>
</dbReference>
<sequence>MPEYEVTLEKATCDGIFACLTRDPRFVEDDDGLATIDPDADPVYDATGEETVTVEDDRIVATFDDDRLEDTKQAAEACPVNAIEVREVGE</sequence>
<keyword evidence="2" id="KW-1185">Reference proteome</keyword>
<accession>A0A1H1IEP6</accession>
<reference evidence="2" key="1">
    <citation type="submission" date="2016-10" db="EMBL/GenBank/DDBJ databases">
        <authorList>
            <person name="Varghese N."/>
            <person name="Submissions S."/>
        </authorList>
    </citation>
    <scope>NUCLEOTIDE SEQUENCE [LARGE SCALE GENOMIC DNA]</scope>
    <source>
        <strain evidence="2">DSM 24767</strain>
    </source>
</reference>
<dbReference type="Proteomes" id="UP000198848">
    <property type="component" value="Unassembled WGS sequence"/>
</dbReference>
<dbReference type="OrthoDB" id="241187at2157"/>
<dbReference type="Pfam" id="PF13459">
    <property type="entry name" value="Fer4_15"/>
    <property type="match status" value="1"/>
</dbReference>
<gene>
    <name evidence="1" type="ORF">SAMN04489842_3500</name>
</gene>
<organism evidence="1 2">
    <name type="scientific">Natronobacterium texcoconense</name>
    <dbReference type="NCBI Taxonomy" id="1095778"/>
    <lineage>
        <taxon>Archaea</taxon>
        <taxon>Methanobacteriati</taxon>
        <taxon>Methanobacteriota</taxon>
        <taxon>Stenosarchaea group</taxon>
        <taxon>Halobacteria</taxon>
        <taxon>Halobacteriales</taxon>
        <taxon>Natrialbaceae</taxon>
        <taxon>Natronobacterium</taxon>
    </lineage>
</organism>
<dbReference type="Gene3D" id="3.30.70.20">
    <property type="match status" value="1"/>
</dbReference>
<proteinExistence type="predicted"/>
<evidence type="ECO:0000313" key="2">
    <source>
        <dbReference type="Proteomes" id="UP000198848"/>
    </source>
</evidence>
<evidence type="ECO:0000313" key="1">
    <source>
        <dbReference type="EMBL" id="SDR36187.1"/>
    </source>
</evidence>
<dbReference type="AlphaFoldDB" id="A0A1H1IEP6"/>
<dbReference type="STRING" id="1095778.SAMN04489842_3500"/>
<protein>
    <submittedName>
        <fullName evidence="1">Ferredoxin</fullName>
    </submittedName>
</protein>
<dbReference type="RefSeq" id="WP_090384627.1">
    <property type="nucleotide sequence ID" value="NZ_FNLC01000004.1"/>
</dbReference>